<dbReference type="SMART" id="SM00382">
    <property type="entry name" value="AAA"/>
    <property type="match status" value="1"/>
</dbReference>
<sequence length="515" mass="54530">MAENSAAAQEIAAGYTTTGKALELGTVVVDGTVDPSAKVRIPLAMLNRHGLVAGATGTGKTKTLQALAGQLSDAGVPVVLADVKGDLSGLAQAGQANDKVTQRSTDTGDDWAPTAYPVQFMSLGTGGTGVPIRATITGFGPILLSKVLGLNETQESTLGLIFHWADQKGLPLLDTKDLRSVIQHLTSDAGKADLQGIGGVSASTAGVILRSLSNLEAQGGEDFFGEPELAVADLIRQAEGSDRVRGMVTLLELDNLQAKPQLFSTFLMWLLAELFQELPEAGDLDAPKLVFFFDEAHLLFDNASKAFLDQIEQTVKLIRSKGVGVFFCTQLPTDVPNAVLSQLGARVQHALRAFTPEDQKALSQTVKTYPTTPHYKLDKALTSLGIGEAIVTVLSEQGAPTPVAWTRLRAPRSLMGPIGADAVKQAAAASDLHGKYAETVDRESAYEMMANKAAPAQEGAPAEAPEQQEAPRDKDDPGFAEKVMGNPAVKSFFRSAASSIGREVTRSLFGTRRRR</sequence>
<gene>
    <name evidence="3" type="ORF">EV193_11770</name>
</gene>
<dbReference type="PANTHER" id="PTHR30121">
    <property type="entry name" value="UNCHARACTERIZED PROTEIN YJGR-RELATED"/>
    <property type="match status" value="1"/>
</dbReference>
<dbReference type="AlphaFoldDB" id="A0A4V2ERC5"/>
<evidence type="ECO:0000313" key="4">
    <source>
        <dbReference type="Proteomes" id="UP000294257"/>
    </source>
</evidence>
<feature type="compositionally biased region" description="Basic and acidic residues" evidence="1">
    <location>
        <begin position="469"/>
        <end position="479"/>
    </location>
</feature>
<dbReference type="Proteomes" id="UP000294257">
    <property type="component" value="Unassembled WGS sequence"/>
</dbReference>
<protein>
    <recommendedName>
        <fullName evidence="2">AAA+ ATPase domain-containing protein</fullName>
    </recommendedName>
</protein>
<reference evidence="3 4" key="1">
    <citation type="submission" date="2019-02" db="EMBL/GenBank/DDBJ databases">
        <title>Genomic Encyclopedia of Type Strains, Phase IV (KMG-IV): sequencing the most valuable type-strain genomes for metagenomic binning, comparative biology and taxonomic classification.</title>
        <authorList>
            <person name="Goeker M."/>
        </authorList>
    </citation>
    <scope>NUCLEOTIDE SEQUENCE [LARGE SCALE GENOMIC DNA]</scope>
    <source>
        <strain evidence="3 4">DSM 101727</strain>
    </source>
</reference>
<name>A0A4V2ERC5_9PSEU</name>
<proteinExistence type="predicted"/>
<feature type="domain" description="AAA+ ATPase" evidence="2">
    <location>
        <begin position="46"/>
        <end position="354"/>
    </location>
</feature>
<comment type="caution">
    <text evidence="3">The sequence shown here is derived from an EMBL/GenBank/DDBJ whole genome shotgun (WGS) entry which is preliminary data.</text>
</comment>
<evidence type="ECO:0000256" key="1">
    <source>
        <dbReference type="SAM" id="MobiDB-lite"/>
    </source>
</evidence>
<evidence type="ECO:0000313" key="3">
    <source>
        <dbReference type="EMBL" id="RZS30372.1"/>
    </source>
</evidence>
<feature type="compositionally biased region" description="Low complexity" evidence="1">
    <location>
        <begin position="453"/>
        <end position="468"/>
    </location>
</feature>
<dbReference type="RefSeq" id="WP_130348597.1">
    <property type="nucleotide sequence ID" value="NZ_SGWQ01000017.1"/>
</dbReference>
<dbReference type="PANTHER" id="PTHR30121:SF6">
    <property type="entry name" value="SLR6007 PROTEIN"/>
    <property type="match status" value="1"/>
</dbReference>
<feature type="region of interest" description="Disordered" evidence="1">
    <location>
        <begin position="453"/>
        <end position="485"/>
    </location>
</feature>
<keyword evidence="4" id="KW-1185">Reference proteome</keyword>
<dbReference type="Pfam" id="PF05872">
    <property type="entry name" value="HerA_C"/>
    <property type="match status" value="1"/>
</dbReference>
<dbReference type="InterPro" id="IPR033186">
    <property type="entry name" value="HerA_C"/>
</dbReference>
<dbReference type="Gene3D" id="3.40.50.300">
    <property type="entry name" value="P-loop containing nucleotide triphosphate hydrolases"/>
    <property type="match status" value="2"/>
</dbReference>
<dbReference type="EMBL" id="SGWQ01000017">
    <property type="protein sequence ID" value="RZS30372.1"/>
    <property type="molecule type" value="Genomic_DNA"/>
</dbReference>
<dbReference type="SUPFAM" id="SSF52540">
    <property type="entry name" value="P-loop containing nucleoside triphosphate hydrolases"/>
    <property type="match status" value="1"/>
</dbReference>
<dbReference type="InterPro" id="IPR027417">
    <property type="entry name" value="P-loop_NTPase"/>
</dbReference>
<dbReference type="InterPro" id="IPR003593">
    <property type="entry name" value="AAA+_ATPase"/>
</dbReference>
<dbReference type="InterPro" id="IPR051162">
    <property type="entry name" value="T4SS_component"/>
</dbReference>
<dbReference type="OrthoDB" id="9758751at2"/>
<evidence type="ECO:0000259" key="2">
    <source>
        <dbReference type="SMART" id="SM00382"/>
    </source>
</evidence>
<organism evidence="3 4">
    <name type="scientific">Herbihabitans rhizosphaerae</name>
    <dbReference type="NCBI Taxonomy" id="1872711"/>
    <lineage>
        <taxon>Bacteria</taxon>
        <taxon>Bacillati</taxon>
        <taxon>Actinomycetota</taxon>
        <taxon>Actinomycetes</taxon>
        <taxon>Pseudonocardiales</taxon>
        <taxon>Pseudonocardiaceae</taxon>
        <taxon>Herbihabitans</taxon>
    </lineage>
</organism>
<accession>A0A4V2ERC5</accession>